<gene>
    <name evidence="3" type="ORF">DZC52_03560</name>
</gene>
<accession>A0A3E1KB86</accession>
<dbReference type="EMBL" id="QUZK01000016">
    <property type="protein sequence ID" value="RFF31775.1"/>
    <property type="molecule type" value="Genomic_DNA"/>
</dbReference>
<feature type="transmembrane region" description="Helical" evidence="1">
    <location>
        <begin position="395"/>
        <end position="416"/>
    </location>
</feature>
<dbReference type="SUPFAM" id="SSF52833">
    <property type="entry name" value="Thioredoxin-like"/>
    <property type="match status" value="1"/>
</dbReference>
<protein>
    <recommendedName>
        <fullName evidence="5">Thioredoxin domain-containing protein</fullName>
    </recommendedName>
</protein>
<feature type="transmembrane region" description="Helical" evidence="1">
    <location>
        <begin position="233"/>
        <end position="251"/>
    </location>
</feature>
<dbReference type="InterPro" id="IPR036249">
    <property type="entry name" value="Thioredoxin-like_sf"/>
</dbReference>
<reference evidence="3 4" key="1">
    <citation type="submission" date="2018-08" db="EMBL/GenBank/DDBJ databases">
        <title>Wenzhouxiangella salilacus sp. nov., a novel bacterium isolated from a saline lake in Xinjiang Province, China.</title>
        <authorList>
            <person name="Han S."/>
        </authorList>
    </citation>
    <scope>NUCLEOTIDE SEQUENCE [LARGE SCALE GENOMIC DNA]</scope>
    <source>
        <strain evidence="3 4">XDB06</strain>
    </source>
</reference>
<keyword evidence="1" id="KW-0812">Transmembrane</keyword>
<name>A0A3E1KB86_9GAMM</name>
<feature type="chain" id="PRO_5017819699" description="Thioredoxin domain-containing protein" evidence="2">
    <location>
        <begin position="23"/>
        <end position="422"/>
    </location>
</feature>
<sequence>MAPVLALALLVSLALGWQPVSADVPDAWVTKDSEGQVQVQLWFFWSRQCPHCLEARRYLLDRAPDIHWLQFHDLELTGHPDNIRLYQEMAAGLGREAQSVPALLFCGQMEVGWHSAHTTGTRLLERLQACRQQAMVDGQLSTGAAKEESLSLPFVGEMDTESLSLPVLTVTLAAVDAFNPCAFFVLLFLLSLLVHLQSRGRMLLIGGVYVFISGAMYFAFMAAWLNLFRMLGSLPWVTVAAGAVALVLGAINVKDFVAFGRGVSLSMTESRRADIFRRGRRLLAAGSLPIMVGAAIVMAIAANLYELLCTAGFPMVYTRVLTLRVESATQHYAWLALYNLIYVLPMAVIVLVFVRSMGGRKLGERQGRLLKLLSGLMMLGLGAMLVIAPESLGNPAVAIGLVGVAIFLTGVAAWWMQPSAGR</sequence>
<keyword evidence="2" id="KW-0732">Signal</keyword>
<evidence type="ECO:0008006" key="5">
    <source>
        <dbReference type="Google" id="ProtNLM"/>
    </source>
</evidence>
<evidence type="ECO:0000256" key="1">
    <source>
        <dbReference type="SAM" id="Phobius"/>
    </source>
</evidence>
<dbReference type="OrthoDB" id="9798180at2"/>
<feature type="transmembrane region" description="Helical" evidence="1">
    <location>
        <begin position="177"/>
        <end position="196"/>
    </location>
</feature>
<feature type="transmembrane region" description="Helical" evidence="1">
    <location>
        <begin position="369"/>
        <end position="389"/>
    </location>
</feature>
<feature type="transmembrane region" description="Helical" evidence="1">
    <location>
        <begin position="203"/>
        <end position="227"/>
    </location>
</feature>
<comment type="caution">
    <text evidence="3">The sequence shown here is derived from an EMBL/GenBank/DDBJ whole genome shotgun (WGS) entry which is preliminary data.</text>
</comment>
<feature type="transmembrane region" description="Helical" evidence="1">
    <location>
        <begin position="282"/>
        <end position="305"/>
    </location>
</feature>
<feature type="transmembrane region" description="Helical" evidence="1">
    <location>
        <begin position="332"/>
        <end position="357"/>
    </location>
</feature>
<evidence type="ECO:0000313" key="4">
    <source>
        <dbReference type="Proteomes" id="UP000260351"/>
    </source>
</evidence>
<keyword evidence="1" id="KW-0472">Membrane</keyword>
<evidence type="ECO:0000313" key="3">
    <source>
        <dbReference type="EMBL" id="RFF31775.1"/>
    </source>
</evidence>
<keyword evidence="1" id="KW-1133">Transmembrane helix</keyword>
<dbReference type="AlphaFoldDB" id="A0A3E1KB86"/>
<evidence type="ECO:0000256" key="2">
    <source>
        <dbReference type="SAM" id="SignalP"/>
    </source>
</evidence>
<organism evidence="3 4">
    <name type="scientific">Wenzhouxiangella sediminis</name>
    <dbReference type="NCBI Taxonomy" id="1792836"/>
    <lineage>
        <taxon>Bacteria</taxon>
        <taxon>Pseudomonadati</taxon>
        <taxon>Pseudomonadota</taxon>
        <taxon>Gammaproteobacteria</taxon>
        <taxon>Chromatiales</taxon>
        <taxon>Wenzhouxiangellaceae</taxon>
        <taxon>Wenzhouxiangella</taxon>
    </lineage>
</organism>
<keyword evidence="4" id="KW-1185">Reference proteome</keyword>
<proteinExistence type="predicted"/>
<dbReference type="Proteomes" id="UP000260351">
    <property type="component" value="Unassembled WGS sequence"/>
</dbReference>
<feature type="signal peptide" evidence="2">
    <location>
        <begin position="1"/>
        <end position="22"/>
    </location>
</feature>